<dbReference type="CDD" id="cd02440">
    <property type="entry name" value="AdoMet_MTases"/>
    <property type="match status" value="1"/>
</dbReference>
<sequence length="261" mass="29417">MVPPILPLFYKKQEEKKQMQIEKGMKIMGDVNQFQLIQEITNSLEAPFLEVGSKNYGSTQNLRSLLEGKGEYIGIDMAEGDGVDHCLDLTHDFSVIDEKFSGQRFNTVICLSVLEHCDKPFKMAENIERLLKPGGQAVIWVPFAWKFHGYPSDYWRFTHEGVKKLFPTLSFEVSAGVASTSKEGEFLPLDENIGLAYLNSKNHWKKGNYLQGTVAKAMRILGNIKPFSWLSGYRYVLVPTGVFMVGTLNADADQQPIRKAG</sequence>
<gene>
    <name evidence="1" type="ORF">MNBD_PLANCTO02-1271</name>
</gene>
<accession>A0A3B1DQK8</accession>
<reference evidence="1" key="1">
    <citation type="submission" date="2018-06" db="EMBL/GenBank/DDBJ databases">
        <authorList>
            <person name="Zhirakovskaya E."/>
        </authorList>
    </citation>
    <scope>NUCLEOTIDE SEQUENCE</scope>
</reference>
<evidence type="ECO:0000313" key="1">
    <source>
        <dbReference type="EMBL" id="VAX38368.1"/>
    </source>
</evidence>
<dbReference type="SUPFAM" id="SSF53335">
    <property type="entry name" value="S-adenosyl-L-methionine-dependent methyltransferases"/>
    <property type="match status" value="1"/>
</dbReference>
<dbReference type="Gene3D" id="3.40.50.150">
    <property type="entry name" value="Vaccinia Virus protein VP39"/>
    <property type="match status" value="1"/>
</dbReference>
<proteinExistence type="predicted"/>
<name>A0A3B1DQK8_9ZZZZ</name>
<dbReference type="InterPro" id="IPR029063">
    <property type="entry name" value="SAM-dependent_MTases_sf"/>
</dbReference>
<dbReference type="EMBL" id="UOGL01000186">
    <property type="protein sequence ID" value="VAX38368.1"/>
    <property type="molecule type" value="Genomic_DNA"/>
</dbReference>
<dbReference type="AlphaFoldDB" id="A0A3B1DQK8"/>
<dbReference type="Pfam" id="PF13489">
    <property type="entry name" value="Methyltransf_23"/>
    <property type="match status" value="1"/>
</dbReference>
<protein>
    <submittedName>
        <fullName evidence="1">Uncharacterized protein</fullName>
    </submittedName>
</protein>
<organism evidence="1">
    <name type="scientific">hydrothermal vent metagenome</name>
    <dbReference type="NCBI Taxonomy" id="652676"/>
    <lineage>
        <taxon>unclassified sequences</taxon>
        <taxon>metagenomes</taxon>
        <taxon>ecological metagenomes</taxon>
    </lineage>
</organism>